<sequence length="115" mass="13510">MKKGKEFIFPENVDKDYGIWKDYTLKDFGYGILTLLCGLVFIVLPPYPLFFVLGKIIIVVIAMTVVMAILTIKPISSRKNIKVRDHLRLKRKYSHSQKLYYLKPQKRGIKDEFEK</sequence>
<proteinExistence type="predicted"/>
<dbReference type="PATRIC" id="fig|1415168.3.peg.2257"/>
<dbReference type="Proteomes" id="UP000028401">
    <property type="component" value="Unassembled WGS sequence"/>
</dbReference>
<keyword evidence="1" id="KW-1133">Transmembrane helix</keyword>
<evidence type="ECO:0000313" key="2">
    <source>
        <dbReference type="EMBL" id="KEY61661.1"/>
    </source>
</evidence>
<feature type="transmembrane region" description="Helical" evidence="1">
    <location>
        <begin position="28"/>
        <end position="44"/>
    </location>
</feature>
<reference evidence="2 3" key="1">
    <citation type="submission" date="2014-06" db="EMBL/GenBank/DDBJ databases">
        <title>Draft genome sequence of the putrescine producing strain Lactococcus lactis subsp cremoris GE214.</title>
        <authorList>
            <person name="Ladero V."/>
            <person name="Linares D.M."/>
            <person name="del Rio B."/>
            <person name="Mayo B."/>
            <person name="Martin M.C."/>
            <person name="Fernandez M."/>
            <person name="Alvarez M.A."/>
        </authorList>
    </citation>
    <scope>NUCLEOTIDE SEQUENCE [LARGE SCALE GENOMIC DNA]</scope>
    <source>
        <strain evidence="2 3">GE214</strain>
    </source>
</reference>
<evidence type="ECO:0000256" key="1">
    <source>
        <dbReference type="SAM" id="Phobius"/>
    </source>
</evidence>
<accession>A0A084A8N2</accession>
<dbReference type="EMBL" id="AZSI01000140">
    <property type="protein sequence ID" value="KEY61661.1"/>
    <property type="molecule type" value="Genomic_DNA"/>
</dbReference>
<keyword evidence="1" id="KW-0812">Transmembrane</keyword>
<dbReference type="AlphaFoldDB" id="A0A084A8N2"/>
<organism evidence="2 3">
    <name type="scientific">Lactococcus cremoris subsp. cremoris GE214</name>
    <dbReference type="NCBI Taxonomy" id="1415168"/>
    <lineage>
        <taxon>Bacteria</taxon>
        <taxon>Bacillati</taxon>
        <taxon>Bacillota</taxon>
        <taxon>Bacilli</taxon>
        <taxon>Lactobacillales</taxon>
        <taxon>Streptococcaceae</taxon>
        <taxon>Lactococcus</taxon>
        <taxon>Lactococcus cremoris subsp. cremoris</taxon>
    </lineage>
</organism>
<feature type="transmembrane region" description="Helical" evidence="1">
    <location>
        <begin position="50"/>
        <end position="72"/>
    </location>
</feature>
<name>A0A084A8N2_LACLC</name>
<evidence type="ECO:0000313" key="3">
    <source>
        <dbReference type="Proteomes" id="UP000028401"/>
    </source>
</evidence>
<keyword evidence="1" id="KW-0472">Membrane</keyword>
<comment type="caution">
    <text evidence="2">The sequence shown here is derived from an EMBL/GenBank/DDBJ whole genome shotgun (WGS) entry which is preliminary data.</text>
</comment>
<gene>
    <name evidence="2" type="ORF">U725_02194</name>
</gene>
<protein>
    <submittedName>
        <fullName evidence="2">TrsC protein</fullName>
    </submittedName>
</protein>
<dbReference type="RefSeq" id="WP_010890628.1">
    <property type="nucleotide sequence ID" value="NZ_AZSI01000140.1"/>
</dbReference>